<accession>A0A915K180</accession>
<dbReference type="AlphaFoldDB" id="A0A915K180"/>
<reference evidence="2" key="1">
    <citation type="submission" date="2022-11" db="UniProtKB">
        <authorList>
            <consortium name="WormBaseParasite"/>
        </authorList>
    </citation>
    <scope>IDENTIFICATION</scope>
</reference>
<evidence type="ECO:0000313" key="2">
    <source>
        <dbReference type="WBParaSite" id="nRc.2.0.1.t31598-RA"/>
    </source>
</evidence>
<name>A0A915K180_ROMCU</name>
<protein>
    <submittedName>
        <fullName evidence="2">Uncharacterized protein</fullName>
    </submittedName>
</protein>
<dbReference type="WBParaSite" id="nRc.2.0.1.t31598-RA">
    <property type="protein sequence ID" value="nRc.2.0.1.t31598-RA"/>
    <property type="gene ID" value="nRc.2.0.1.g31598"/>
</dbReference>
<dbReference type="Proteomes" id="UP000887565">
    <property type="component" value="Unplaced"/>
</dbReference>
<proteinExistence type="predicted"/>
<organism evidence="1 2">
    <name type="scientific">Romanomermis culicivorax</name>
    <name type="common">Nematode worm</name>
    <dbReference type="NCBI Taxonomy" id="13658"/>
    <lineage>
        <taxon>Eukaryota</taxon>
        <taxon>Metazoa</taxon>
        <taxon>Ecdysozoa</taxon>
        <taxon>Nematoda</taxon>
        <taxon>Enoplea</taxon>
        <taxon>Dorylaimia</taxon>
        <taxon>Mermithida</taxon>
        <taxon>Mermithoidea</taxon>
        <taxon>Mermithidae</taxon>
        <taxon>Romanomermis</taxon>
    </lineage>
</organism>
<sequence>MIKILKIHLFELPAYTLYHVTHHTCALGRPLTQIFNPINIHATNVSITFKVEKEKMTKSAFGMKRE</sequence>
<keyword evidence="1" id="KW-1185">Reference proteome</keyword>
<evidence type="ECO:0000313" key="1">
    <source>
        <dbReference type="Proteomes" id="UP000887565"/>
    </source>
</evidence>